<comment type="similarity">
    <text evidence="3">Belongs to the Maf family. YhdE subfamily.</text>
</comment>
<keyword evidence="2 3" id="KW-0378">Hydrolase</keyword>
<protein>
    <recommendedName>
        <fullName evidence="3">dTTP/UTP pyrophosphatase</fullName>
        <shortName evidence="3">dTTPase/UTPase</shortName>
        <ecNumber evidence="3">3.6.1.9</ecNumber>
    </recommendedName>
    <alternativeName>
        <fullName evidence="3">Nucleoside triphosphate pyrophosphatase</fullName>
    </alternativeName>
    <alternativeName>
        <fullName evidence="3">Nucleotide pyrophosphatase</fullName>
        <shortName evidence="3">Nucleotide PPase</shortName>
    </alternativeName>
</protein>
<feature type="site" description="Important for substrate specificity" evidence="3">
    <location>
        <position position="153"/>
    </location>
</feature>
<dbReference type="GO" id="GO:0036221">
    <property type="term" value="F:UTP diphosphatase activity"/>
    <property type="evidence" value="ECO:0007669"/>
    <property type="project" value="RHEA"/>
</dbReference>
<dbReference type="Pfam" id="PF02545">
    <property type="entry name" value="Maf"/>
    <property type="match status" value="1"/>
</dbReference>
<dbReference type="EC" id="3.6.1.9" evidence="3"/>
<dbReference type="GO" id="GO:0003677">
    <property type="term" value="F:DNA binding"/>
    <property type="evidence" value="ECO:0007669"/>
    <property type="project" value="UniProtKB-KW"/>
</dbReference>
<evidence type="ECO:0000256" key="2">
    <source>
        <dbReference type="ARBA" id="ARBA00022801"/>
    </source>
</evidence>
<proteinExistence type="inferred from homology"/>
<comment type="catalytic activity">
    <reaction evidence="3">
        <text>UTP + H2O = UMP + diphosphate + H(+)</text>
        <dbReference type="Rhea" id="RHEA:29395"/>
        <dbReference type="ChEBI" id="CHEBI:15377"/>
        <dbReference type="ChEBI" id="CHEBI:15378"/>
        <dbReference type="ChEBI" id="CHEBI:33019"/>
        <dbReference type="ChEBI" id="CHEBI:46398"/>
        <dbReference type="ChEBI" id="CHEBI:57865"/>
        <dbReference type="EC" id="3.6.1.9"/>
    </reaction>
</comment>
<evidence type="ECO:0000313" key="5">
    <source>
        <dbReference type="Proteomes" id="UP000439752"/>
    </source>
</evidence>
<evidence type="ECO:0000256" key="3">
    <source>
        <dbReference type="HAMAP-Rule" id="MF_00528"/>
    </source>
</evidence>
<feature type="site" description="Important for substrate specificity" evidence="3">
    <location>
        <position position="15"/>
    </location>
</feature>
<dbReference type="EMBL" id="CABWKQ010000020">
    <property type="protein sequence ID" value="VWX36355.1"/>
    <property type="molecule type" value="Genomic_DNA"/>
</dbReference>
<dbReference type="PANTHER" id="PTHR43213:SF5">
    <property type="entry name" value="BIFUNCTIONAL DTTP_UTP PYROPHOSPHATASE_METHYLTRANSFERASE PROTEIN-RELATED"/>
    <property type="match status" value="1"/>
</dbReference>
<sequence length="192" mass="21114">MITQPPLILASASPRRTQLLDQIGIQHEVRPADVVEEAPYPMAPAEYVAYLSDKKARAVAQTDEIILAADTVVSIDGLVLEKPLNRLAAKQMLLQLSGRTHHVLTGVTIVMNDHVETFTVTTEVRFAKLSQDWIMRYTETDEPYDKAGGYGIQAVGGLFVEAIAGDYYNVVGLPIHPIAKRLEAFGIKPEFA</sequence>
<dbReference type="SUPFAM" id="SSF52972">
    <property type="entry name" value="ITPase-like"/>
    <property type="match status" value="1"/>
</dbReference>
<dbReference type="Gene3D" id="3.90.950.10">
    <property type="match status" value="1"/>
</dbReference>
<keyword evidence="3" id="KW-0546">Nucleotide metabolism</keyword>
<feature type="site" description="Important for substrate specificity" evidence="3">
    <location>
        <position position="71"/>
    </location>
</feature>
<dbReference type="PANTHER" id="PTHR43213">
    <property type="entry name" value="BIFUNCTIONAL DTTP/UTP PYROPHOSPHATASE/METHYLTRANSFERASE PROTEIN-RELATED"/>
    <property type="match status" value="1"/>
</dbReference>
<dbReference type="HAMAP" id="MF_00528">
    <property type="entry name" value="Maf"/>
    <property type="match status" value="1"/>
</dbReference>
<dbReference type="PIRSF" id="PIRSF006305">
    <property type="entry name" value="Maf"/>
    <property type="match status" value="1"/>
</dbReference>
<keyword evidence="3" id="KW-0963">Cytoplasm</keyword>
<comment type="caution">
    <text evidence="3">Lacks conserved residue(s) required for the propagation of feature annotation.</text>
</comment>
<dbReference type="GO" id="GO:0036218">
    <property type="term" value="F:dTTP diphosphatase activity"/>
    <property type="evidence" value="ECO:0007669"/>
    <property type="project" value="RHEA"/>
</dbReference>
<gene>
    <name evidence="4" type="primary">maf</name>
    <name evidence="4" type="ORF">EXIGUO9Y_270262</name>
</gene>
<comment type="subcellular location">
    <subcellularLocation>
        <location evidence="3">Cytoplasm</location>
    </subcellularLocation>
</comment>
<dbReference type="AlphaFoldDB" id="A0A653ICC8"/>
<evidence type="ECO:0000256" key="1">
    <source>
        <dbReference type="ARBA" id="ARBA00001968"/>
    </source>
</evidence>
<dbReference type="InterPro" id="IPR029001">
    <property type="entry name" value="ITPase-like_fam"/>
</dbReference>
<keyword evidence="4" id="KW-0238">DNA-binding</keyword>
<comment type="cofactor">
    <cofactor evidence="1 3">
        <name>a divalent metal cation</name>
        <dbReference type="ChEBI" id="CHEBI:60240"/>
    </cofactor>
</comment>
<comment type="catalytic activity">
    <reaction evidence="3">
        <text>dTTP + H2O = dTMP + diphosphate + H(+)</text>
        <dbReference type="Rhea" id="RHEA:28534"/>
        <dbReference type="ChEBI" id="CHEBI:15377"/>
        <dbReference type="ChEBI" id="CHEBI:15378"/>
        <dbReference type="ChEBI" id="CHEBI:33019"/>
        <dbReference type="ChEBI" id="CHEBI:37568"/>
        <dbReference type="ChEBI" id="CHEBI:63528"/>
        <dbReference type="EC" id="3.6.1.9"/>
    </reaction>
</comment>
<dbReference type="NCBIfam" id="TIGR00172">
    <property type="entry name" value="maf"/>
    <property type="match status" value="1"/>
</dbReference>
<keyword evidence="5" id="KW-1185">Reference proteome</keyword>
<evidence type="ECO:0000313" key="4">
    <source>
        <dbReference type="EMBL" id="VWX36355.1"/>
    </source>
</evidence>
<dbReference type="Proteomes" id="UP000439752">
    <property type="component" value="Unassembled WGS sequence"/>
</dbReference>
<dbReference type="CDD" id="cd00555">
    <property type="entry name" value="Maf"/>
    <property type="match status" value="1"/>
</dbReference>
<organism evidence="4 5">
    <name type="scientific">Exiguobacterium oxidotolerans</name>
    <dbReference type="NCBI Taxonomy" id="223958"/>
    <lineage>
        <taxon>Bacteria</taxon>
        <taxon>Bacillati</taxon>
        <taxon>Bacillota</taxon>
        <taxon>Bacilli</taxon>
        <taxon>Bacillales</taxon>
        <taxon>Bacillales Family XII. Incertae Sedis</taxon>
        <taxon>Exiguobacterium</taxon>
    </lineage>
</organism>
<dbReference type="GO" id="GO:0009117">
    <property type="term" value="P:nucleotide metabolic process"/>
    <property type="evidence" value="ECO:0007669"/>
    <property type="project" value="UniProtKB-KW"/>
</dbReference>
<feature type="active site" description="Proton acceptor" evidence="3">
    <location>
        <position position="70"/>
    </location>
</feature>
<dbReference type="RefSeq" id="WP_159173493.1">
    <property type="nucleotide sequence ID" value="NZ_LR732312.1"/>
</dbReference>
<dbReference type="InterPro" id="IPR003697">
    <property type="entry name" value="Maf-like"/>
</dbReference>
<dbReference type="GO" id="GO:0005737">
    <property type="term" value="C:cytoplasm"/>
    <property type="evidence" value="ECO:0007669"/>
    <property type="project" value="UniProtKB-SubCell"/>
</dbReference>
<reference evidence="4 5" key="1">
    <citation type="submission" date="2019-10" db="EMBL/GenBank/DDBJ databases">
        <authorList>
            <person name="Karimi E."/>
        </authorList>
    </citation>
    <scope>NUCLEOTIDE SEQUENCE [LARGE SCALE GENOMIC DNA]</scope>
    <source>
        <strain evidence="4">Exiguobacterium sp. 9Y</strain>
    </source>
</reference>
<name>A0A653ICC8_9BACL</name>
<comment type="function">
    <text evidence="3">Nucleoside triphosphate pyrophosphatase that hydrolyzes dTTP and UTP. May have a dual role in cell division arrest and in preventing the incorporation of modified nucleotides into cellular nucleic acids.</text>
</comment>
<accession>A0A653ICC8</accession>